<dbReference type="InterPro" id="IPR005524">
    <property type="entry name" value="DUF318"/>
</dbReference>
<feature type="transmembrane region" description="Helical" evidence="8">
    <location>
        <begin position="12"/>
        <end position="33"/>
    </location>
</feature>
<evidence type="ECO:0000256" key="3">
    <source>
        <dbReference type="ARBA" id="ARBA00022475"/>
    </source>
</evidence>
<evidence type="ECO:0000256" key="6">
    <source>
        <dbReference type="ARBA" id="ARBA00023136"/>
    </source>
</evidence>
<name>A0A934RWT3_9BACT</name>
<evidence type="ECO:0000256" key="5">
    <source>
        <dbReference type="ARBA" id="ARBA00022989"/>
    </source>
</evidence>
<dbReference type="InterPro" id="IPR036163">
    <property type="entry name" value="HMA_dom_sf"/>
</dbReference>
<feature type="domain" description="HMA" evidence="9">
    <location>
        <begin position="369"/>
        <end position="433"/>
    </location>
</feature>
<keyword evidence="5 8" id="KW-1133">Transmembrane helix</keyword>
<dbReference type="CDD" id="cd00371">
    <property type="entry name" value="HMA"/>
    <property type="match status" value="1"/>
</dbReference>
<proteinExistence type="inferred from homology"/>
<feature type="region of interest" description="Disordered" evidence="7">
    <location>
        <begin position="137"/>
        <end position="169"/>
    </location>
</feature>
<dbReference type="GO" id="GO:0046872">
    <property type="term" value="F:metal ion binding"/>
    <property type="evidence" value="ECO:0007669"/>
    <property type="project" value="InterPro"/>
</dbReference>
<dbReference type="InterPro" id="IPR052923">
    <property type="entry name" value="UPF0718"/>
</dbReference>
<feature type="transmembrane region" description="Helical" evidence="8">
    <location>
        <begin position="281"/>
        <end position="301"/>
    </location>
</feature>
<protein>
    <submittedName>
        <fullName evidence="10">Permease</fullName>
    </submittedName>
</protein>
<evidence type="ECO:0000313" key="10">
    <source>
        <dbReference type="EMBL" id="MBK1876930.1"/>
    </source>
</evidence>
<comment type="subcellular location">
    <subcellularLocation>
        <location evidence="1">Cell membrane</location>
        <topology evidence="1">Multi-pass membrane protein</topology>
    </subcellularLocation>
</comment>
<dbReference type="RefSeq" id="WP_200355146.1">
    <property type="nucleotide sequence ID" value="NZ_JAENIL010000013.1"/>
</dbReference>
<gene>
    <name evidence="10" type="ORF">JIN87_08630</name>
</gene>
<feature type="transmembrane region" description="Helical" evidence="8">
    <location>
        <begin position="186"/>
        <end position="205"/>
    </location>
</feature>
<sequence length="436" mass="46102">MGLITKIASHTWAMVAEMGVYLILGLAISALLHRFLKPTWIEGLMGRKSLSSVIWGSVVGVPMPLCSCGVIPVTMSLHSKGASKGATVSFLTSTPQTGIDSFLATYGMLGPVFALYKIIVAFLSGILVGLTTDRLTPTTPKNPNPNPNPDPTPNLSPNPNPKSSTPTNPNLSDSLKYGFYTMPGDLASALLIGFILAGIISALAPADLLANLPGGAISAILLATLISVPFYICSTGSIPLALALVHSGLPISAALVLLIAGPATNIATITTMRKVLGGRSTLIYVAGVIITTWIAAAFYHFFLDDGTLGTSAHSHHEHLDWWKHLGGIILIFLLVFPHLRQKFASKQTQSCCDSDCCNSQANSEKNQMNTVTLSIEGMNCSRCENSVRNGLSSLDGIEVLSVDKNSSSATIQTDSYQEAQIAEKIASLGFDFKGVK</sequence>
<accession>A0A934RWT3</accession>
<feature type="transmembrane region" description="Helical" evidence="8">
    <location>
        <begin position="238"/>
        <end position="260"/>
    </location>
</feature>
<feature type="compositionally biased region" description="Pro residues" evidence="7">
    <location>
        <begin position="140"/>
        <end position="160"/>
    </location>
</feature>
<evidence type="ECO:0000313" key="11">
    <source>
        <dbReference type="Proteomes" id="UP000617628"/>
    </source>
</evidence>
<dbReference type="Pfam" id="PF03773">
    <property type="entry name" value="ArsP_1"/>
    <property type="match status" value="1"/>
</dbReference>
<feature type="transmembrane region" description="Helical" evidence="8">
    <location>
        <begin position="53"/>
        <end position="74"/>
    </location>
</feature>
<dbReference type="InterPro" id="IPR006121">
    <property type="entry name" value="HMA_dom"/>
</dbReference>
<feature type="transmembrane region" description="Helical" evidence="8">
    <location>
        <begin position="113"/>
        <end position="132"/>
    </location>
</feature>
<dbReference type="Pfam" id="PF00403">
    <property type="entry name" value="HMA"/>
    <property type="match status" value="1"/>
</dbReference>
<dbReference type="GO" id="GO:0005886">
    <property type="term" value="C:plasma membrane"/>
    <property type="evidence" value="ECO:0007669"/>
    <property type="project" value="UniProtKB-SubCell"/>
</dbReference>
<keyword evidence="6 8" id="KW-0472">Membrane</keyword>
<comment type="similarity">
    <text evidence="2">Belongs to the UPF0718 family.</text>
</comment>
<comment type="caution">
    <text evidence="10">The sequence shown here is derived from an EMBL/GenBank/DDBJ whole genome shotgun (WGS) entry which is preliminary data.</text>
</comment>
<dbReference type="PROSITE" id="PS50846">
    <property type="entry name" value="HMA_2"/>
    <property type="match status" value="1"/>
</dbReference>
<reference evidence="10" key="1">
    <citation type="submission" date="2021-01" db="EMBL/GenBank/DDBJ databases">
        <title>Modified the classification status of verrucomicrobia.</title>
        <authorList>
            <person name="Feng X."/>
        </authorList>
    </citation>
    <scope>NUCLEOTIDE SEQUENCE</scope>
    <source>
        <strain evidence="10">KCTC 13126</strain>
    </source>
</reference>
<evidence type="ECO:0000256" key="8">
    <source>
        <dbReference type="SAM" id="Phobius"/>
    </source>
</evidence>
<evidence type="ECO:0000256" key="1">
    <source>
        <dbReference type="ARBA" id="ARBA00004651"/>
    </source>
</evidence>
<dbReference type="AlphaFoldDB" id="A0A934RWT3"/>
<keyword evidence="4 8" id="KW-0812">Transmembrane</keyword>
<dbReference type="SUPFAM" id="SSF55008">
    <property type="entry name" value="HMA, heavy metal-associated domain"/>
    <property type="match status" value="1"/>
</dbReference>
<keyword evidence="11" id="KW-1185">Reference proteome</keyword>
<feature type="transmembrane region" description="Helical" evidence="8">
    <location>
        <begin position="321"/>
        <end position="339"/>
    </location>
</feature>
<evidence type="ECO:0000256" key="2">
    <source>
        <dbReference type="ARBA" id="ARBA00006386"/>
    </source>
</evidence>
<dbReference type="Proteomes" id="UP000617628">
    <property type="component" value="Unassembled WGS sequence"/>
</dbReference>
<keyword evidence="3" id="KW-1003">Cell membrane</keyword>
<dbReference type="PANTHER" id="PTHR34184">
    <property type="entry name" value="UPF0718 PROTEIN YCGR"/>
    <property type="match status" value="1"/>
</dbReference>
<dbReference type="PANTHER" id="PTHR34184:SF4">
    <property type="entry name" value="UPF0718 PROTEIN YCGR"/>
    <property type="match status" value="1"/>
</dbReference>
<evidence type="ECO:0000259" key="9">
    <source>
        <dbReference type="PROSITE" id="PS50846"/>
    </source>
</evidence>
<dbReference type="Gene3D" id="3.30.70.100">
    <property type="match status" value="1"/>
</dbReference>
<dbReference type="EMBL" id="JAENIL010000013">
    <property type="protein sequence ID" value="MBK1876930.1"/>
    <property type="molecule type" value="Genomic_DNA"/>
</dbReference>
<organism evidence="10 11">
    <name type="scientific">Pelagicoccus mobilis</name>
    <dbReference type="NCBI Taxonomy" id="415221"/>
    <lineage>
        <taxon>Bacteria</taxon>
        <taxon>Pseudomonadati</taxon>
        <taxon>Verrucomicrobiota</taxon>
        <taxon>Opitutia</taxon>
        <taxon>Puniceicoccales</taxon>
        <taxon>Pelagicoccaceae</taxon>
        <taxon>Pelagicoccus</taxon>
    </lineage>
</organism>
<evidence type="ECO:0000256" key="7">
    <source>
        <dbReference type="SAM" id="MobiDB-lite"/>
    </source>
</evidence>
<evidence type="ECO:0000256" key="4">
    <source>
        <dbReference type="ARBA" id="ARBA00022692"/>
    </source>
</evidence>